<dbReference type="Pfam" id="PF03798">
    <property type="entry name" value="TRAM_LAG1_CLN8"/>
    <property type="match status" value="1"/>
</dbReference>
<dbReference type="PANTHER" id="PTHR13439">
    <property type="entry name" value="CT120 PROTEIN"/>
    <property type="match status" value="1"/>
</dbReference>
<feature type="transmembrane region" description="Helical" evidence="6">
    <location>
        <begin position="35"/>
        <end position="53"/>
    </location>
</feature>
<dbReference type="EMBL" id="ML977331">
    <property type="protein sequence ID" value="KAF2112434.1"/>
    <property type="molecule type" value="Genomic_DNA"/>
</dbReference>
<dbReference type="Proteomes" id="UP000799770">
    <property type="component" value="Unassembled WGS sequence"/>
</dbReference>
<keyword evidence="2 5" id="KW-0812">Transmembrane</keyword>
<gene>
    <name evidence="8" type="ORF">BDV96DRAFT_497942</name>
</gene>
<dbReference type="GO" id="GO:0055088">
    <property type="term" value="P:lipid homeostasis"/>
    <property type="evidence" value="ECO:0007669"/>
    <property type="project" value="TreeGrafter"/>
</dbReference>
<dbReference type="OrthoDB" id="10266980at2759"/>
<evidence type="ECO:0000259" key="7">
    <source>
        <dbReference type="PROSITE" id="PS50922"/>
    </source>
</evidence>
<reference evidence="8" key="1">
    <citation type="journal article" date="2020" name="Stud. Mycol.">
        <title>101 Dothideomycetes genomes: a test case for predicting lifestyles and emergence of pathogens.</title>
        <authorList>
            <person name="Haridas S."/>
            <person name="Albert R."/>
            <person name="Binder M."/>
            <person name="Bloem J."/>
            <person name="Labutti K."/>
            <person name="Salamov A."/>
            <person name="Andreopoulos B."/>
            <person name="Baker S."/>
            <person name="Barry K."/>
            <person name="Bills G."/>
            <person name="Bluhm B."/>
            <person name="Cannon C."/>
            <person name="Castanera R."/>
            <person name="Culley D."/>
            <person name="Daum C."/>
            <person name="Ezra D."/>
            <person name="Gonzalez J."/>
            <person name="Henrissat B."/>
            <person name="Kuo A."/>
            <person name="Liang C."/>
            <person name="Lipzen A."/>
            <person name="Lutzoni F."/>
            <person name="Magnuson J."/>
            <person name="Mondo S."/>
            <person name="Nolan M."/>
            <person name="Ohm R."/>
            <person name="Pangilinan J."/>
            <person name="Park H.-J."/>
            <person name="Ramirez L."/>
            <person name="Alfaro M."/>
            <person name="Sun H."/>
            <person name="Tritt A."/>
            <person name="Yoshinaga Y."/>
            <person name="Zwiers L.-H."/>
            <person name="Turgeon B."/>
            <person name="Goodwin S."/>
            <person name="Spatafora J."/>
            <person name="Crous P."/>
            <person name="Grigoriev I."/>
        </authorList>
    </citation>
    <scope>NUCLEOTIDE SEQUENCE</scope>
    <source>
        <strain evidence="8">CBS 627.86</strain>
    </source>
</reference>
<dbReference type="InterPro" id="IPR050846">
    <property type="entry name" value="TLCD"/>
</dbReference>
<dbReference type="GO" id="GO:0005783">
    <property type="term" value="C:endoplasmic reticulum"/>
    <property type="evidence" value="ECO:0007669"/>
    <property type="project" value="TreeGrafter"/>
</dbReference>
<evidence type="ECO:0000313" key="9">
    <source>
        <dbReference type="Proteomes" id="UP000799770"/>
    </source>
</evidence>
<dbReference type="PANTHER" id="PTHR13439:SF0">
    <property type="entry name" value="TOPOISOMERASE I DAMAGE AFFECTED PROTEIN 4"/>
    <property type="match status" value="1"/>
</dbReference>
<feature type="transmembrane region" description="Helical" evidence="6">
    <location>
        <begin position="109"/>
        <end position="132"/>
    </location>
</feature>
<evidence type="ECO:0000256" key="3">
    <source>
        <dbReference type="ARBA" id="ARBA00022989"/>
    </source>
</evidence>
<evidence type="ECO:0000256" key="4">
    <source>
        <dbReference type="ARBA" id="ARBA00023136"/>
    </source>
</evidence>
<dbReference type="GO" id="GO:0016020">
    <property type="term" value="C:membrane"/>
    <property type="evidence" value="ECO:0007669"/>
    <property type="project" value="UniProtKB-SubCell"/>
</dbReference>
<dbReference type="SMART" id="SM00724">
    <property type="entry name" value="TLC"/>
    <property type="match status" value="1"/>
</dbReference>
<feature type="transmembrane region" description="Helical" evidence="6">
    <location>
        <begin position="197"/>
        <end position="225"/>
    </location>
</feature>
<name>A0A6A5Z054_9PLEO</name>
<proteinExistence type="predicted"/>
<feature type="transmembrane region" description="Helical" evidence="6">
    <location>
        <begin position="73"/>
        <end position="97"/>
    </location>
</feature>
<evidence type="ECO:0000313" key="8">
    <source>
        <dbReference type="EMBL" id="KAF2112434.1"/>
    </source>
</evidence>
<keyword evidence="4 5" id="KW-0472">Membrane</keyword>
<evidence type="ECO:0000256" key="2">
    <source>
        <dbReference type="ARBA" id="ARBA00022692"/>
    </source>
</evidence>
<dbReference type="PROSITE" id="PS50922">
    <property type="entry name" value="TLC"/>
    <property type="match status" value="1"/>
</dbReference>
<protein>
    <submittedName>
        <fullName evidence="8">TLC domain-containing protein</fullName>
    </submittedName>
</protein>
<keyword evidence="9" id="KW-1185">Reference proteome</keyword>
<evidence type="ECO:0000256" key="1">
    <source>
        <dbReference type="ARBA" id="ARBA00004141"/>
    </source>
</evidence>
<feature type="transmembrane region" description="Helical" evidence="6">
    <location>
        <begin position="245"/>
        <end position="274"/>
    </location>
</feature>
<evidence type="ECO:0000256" key="5">
    <source>
        <dbReference type="PROSITE-ProRule" id="PRU00205"/>
    </source>
</evidence>
<sequence>MRESILLPSERMLEYFRTLCEYLNLPLLPYHIHKLLAALVFYQFLYIYLGPRISGWLAPKTYPNLRGRATLDWNIHVVSMTMATFISCLAQYVVLFDEERKRMTPLERAYGYTDLSATTLAIANGYFVWHFVMMFIHIRVYGFGMFAHACATLFLMLNGFRPAFLTYGVASYLYEWSNITLNIHRALSKLKMEQTKLYVANGIVLFIVFFFSRIIWGTYLTWWFYKDIWNAYVSAPPKGVEKLPTWLLVGHAASATMLQALNFIWFFLIARIFISRVCYKREKKWTSAEDE</sequence>
<feature type="domain" description="TLC" evidence="7">
    <location>
        <begin position="68"/>
        <end position="278"/>
    </location>
</feature>
<comment type="subcellular location">
    <subcellularLocation>
        <location evidence="1">Membrane</location>
        <topology evidence="1">Multi-pass membrane protein</topology>
    </subcellularLocation>
</comment>
<dbReference type="InterPro" id="IPR006634">
    <property type="entry name" value="TLC-dom"/>
</dbReference>
<keyword evidence="3 6" id="KW-1133">Transmembrane helix</keyword>
<evidence type="ECO:0000256" key="6">
    <source>
        <dbReference type="SAM" id="Phobius"/>
    </source>
</evidence>
<accession>A0A6A5Z054</accession>
<dbReference type="AlphaFoldDB" id="A0A6A5Z054"/>
<organism evidence="8 9">
    <name type="scientific">Lophiotrema nucula</name>
    <dbReference type="NCBI Taxonomy" id="690887"/>
    <lineage>
        <taxon>Eukaryota</taxon>
        <taxon>Fungi</taxon>
        <taxon>Dikarya</taxon>
        <taxon>Ascomycota</taxon>
        <taxon>Pezizomycotina</taxon>
        <taxon>Dothideomycetes</taxon>
        <taxon>Pleosporomycetidae</taxon>
        <taxon>Pleosporales</taxon>
        <taxon>Lophiotremataceae</taxon>
        <taxon>Lophiotrema</taxon>
    </lineage>
</organism>